<sequence>MTSLERWLAALFLVLLPSCARSAPAPAPAPAPAAPPAPAAQGGPEAPAEVRFYALDCGRADIKDMAAFGDNGPPRQLVASCYLIRHPRGTLLWDTGISDAIAETKGGVVHPPSGIRFHVETPLRERLRALELTPADVQYVAFSHLHVDHAGNANLFPTSTWILQRRELEWATATPPPPTIDPALISAYREAKLKLLDGEADLFGDGAVRVVPTPGHTPGHQSLIVRLRRAGTLVISGDLCHTHGNWQERRVPPFNTDREESIRSMERIHAMIGATGARFVVQHEPDDLAALPRFPAYLD</sequence>
<name>A0A2L0EUD3_SORCE</name>
<evidence type="ECO:0000256" key="1">
    <source>
        <dbReference type="ARBA" id="ARBA00007749"/>
    </source>
</evidence>
<keyword evidence="6" id="KW-0732">Signal</keyword>
<keyword evidence="3 8" id="KW-0378">Hydrolase</keyword>
<dbReference type="InterPro" id="IPR036866">
    <property type="entry name" value="RibonucZ/Hydroxyglut_hydro"/>
</dbReference>
<dbReference type="RefSeq" id="WP_104981661.1">
    <property type="nucleotide sequence ID" value="NZ_CP012673.1"/>
</dbReference>
<dbReference type="Pfam" id="PF00753">
    <property type="entry name" value="Lactamase_B"/>
    <property type="match status" value="1"/>
</dbReference>
<feature type="chain" id="PRO_5014947207" evidence="6">
    <location>
        <begin position="23"/>
        <end position="299"/>
    </location>
</feature>
<dbReference type="InterPro" id="IPR001279">
    <property type="entry name" value="Metallo-B-lactamas"/>
</dbReference>
<dbReference type="CDD" id="cd07729">
    <property type="entry name" value="AHL_lactonase_MBL-fold"/>
    <property type="match status" value="1"/>
</dbReference>
<evidence type="ECO:0000256" key="3">
    <source>
        <dbReference type="ARBA" id="ARBA00022801"/>
    </source>
</evidence>
<accession>A0A2L0EUD3</accession>
<evidence type="ECO:0000256" key="2">
    <source>
        <dbReference type="ARBA" id="ARBA00022723"/>
    </source>
</evidence>
<evidence type="ECO:0000259" key="7">
    <source>
        <dbReference type="SMART" id="SM00849"/>
    </source>
</evidence>
<organism evidence="8 9">
    <name type="scientific">Sorangium cellulosum</name>
    <name type="common">Polyangium cellulosum</name>
    <dbReference type="NCBI Taxonomy" id="56"/>
    <lineage>
        <taxon>Bacteria</taxon>
        <taxon>Pseudomonadati</taxon>
        <taxon>Myxococcota</taxon>
        <taxon>Polyangia</taxon>
        <taxon>Polyangiales</taxon>
        <taxon>Polyangiaceae</taxon>
        <taxon>Sorangium</taxon>
    </lineage>
</organism>
<feature type="compositionally biased region" description="Pro residues" evidence="5">
    <location>
        <begin position="25"/>
        <end position="38"/>
    </location>
</feature>
<gene>
    <name evidence="8" type="ORF">SOCE26_043480</name>
</gene>
<dbReference type="AlphaFoldDB" id="A0A2L0EUD3"/>
<feature type="region of interest" description="Disordered" evidence="5">
    <location>
        <begin position="25"/>
        <end position="44"/>
    </location>
</feature>
<reference evidence="8 9" key="1">
    <citation type="submission" date="2015-09" db="EMBL/GenBank/DDBJ databases">
        <title>Sorangium comparison.</title>
        <authorList>
            <person name="Zaburannyi N."/>
            <person name="Bunk B."/>
            <person name="Overmann J."/>
            <person name="Mueller R."/>
        </authorList>
    </citation>
    <scope>NUCLEOTIDE SEQUENCE [LARGE SCALE GENOMIC DNA]</scope>
    <source>
        <strain evidence="8 9">So ce26</strain>
    </source>
</reference>
<dbReference type="InterPro" id="IPR051013">
    <property type="entry name" value="MBL_superfamily_lactonases"/>
</dbReference>
<keyword evidence="2" id="KW-0479">Metal-binding</keyword>
<dbReference type="GO" id="GO:0046872">
    <property type="term" value="F:metal ion binding"/>
    <property type="evidence" value="ECO:0007669"/>
    <property type="project" value="UniProtKB-KW"/>
</dbReference>
<feature type="domain" description="Metallo-beta-lactamase" evidence="7">
    <location>
        <begin position="78"/>
        <end position="283"/>
    </location>
</feature>
<dbReference type="GO" id="GO:0016787">
    <property type="term" value="F:hydrolase activity"/>
    <property type="evidence" value="ECO:0007669"/>
    <property type="project" value="UniProtKB-KW"/>
</dbReference>
<dbReference type="EMBL" id="CP012673">
    <property type="protein sequence ID" value="AUX42910.1"/>
    <property type="molecule type" value="Genomic_DNA"/>
</dbReference>
<feature type="signal peptide" evidence="6">
    <location>
        <begin position="1"/>
        <end position="22"/>
    </location>
</feature>
<dbReference type="PANTHER" id="PTHR42978:SF3">
    <property type="entry name" value="BLR3078 PROTEIN"/>
    <property type="match status" value="1"/>
</dbReference>
<dbReference type="SMART" id="SM00849">
    <property type="entry name" value="Lactamase_B"/>
    <property type="match status" value="1"/>
</dbReference>
<dbReference type="SUPFAM" id="SSF56281">
    <property type="entry name" value="Metallo-hydrolase/oxidoreductase"/>
    <property type="match status" value="1"/>
</dbReference>
<comment type="similarity">
    <text evidence="1">Belongs to the metallo-beta-lactamase superfamily.</text>
</comment>
<evidence type="ECO:0000313" key="9">
    <source>
        <dbReference type="Proteomes" id="UP000238348"/>
    </source>
</evidence>
<evidence type="ECO:0000256" key="5">
    <source>
        <dbReference type="SAM" id="MobiDB-lite"/>
    </source>
</evidence>
<dbReference type="PANTHER" id="PTHR42978">
    <property type="entry name" value="QUORUM-QUENCHING LACTONASE YTNP-RELATED-RELATED"/>
    <property type="match status" value="1"/>
</dbReference>
<evidence type="ECO:0000256" key="6">
    <source>
        <dbReference type="SAM" id="SignalP"/>
    </source>
</evidence>
<dbReference type="Gene3D" id="3.60.15.10">
    <property type="entry name" value="Ribonuclease Z/Hydroxyacylglutathione hydrolase-like"/>
    <property type="match status" value="1"/>
</dbReference>
<dbReference type="OrthoDB" id="9773738at2"/>
<protein>
    <submittedName>
        <fullName evidence="8">MBL fold metallo-hydrolase</fullName>
    </submittedName>
</protein>
<keyword evidence="4" id="KW-0862">Zinc</keyword>
<proteinExistence type="inferred from homology"/>
<evidence type="ECO:0000256" key="4">
    <source>
        <dbReference type="ARBA" id="ARBA00022833"/>
    </source>
</evidence>
<evidence type="ECO:0000313" key="8">
    <source>
        <dbReference type="EMBL" id="AUX42910.1"/>
    </source>
</evidence>
<dbReference type="Proteomes" id="UP000238348">
    <property type="component" value="Chromosome"/>
</dbReference>